<protein>
    <submittedName>
        <fullName evidence="2">Ribonuclease h protein</fullName>
    </submittedName>
</protein>
<comment type="caution">
    <text evidence="2">The sequence shown here is derived from an EMBL/GenBank/DDBJ whole genome shotgun (WGS) entry which is preliminary data.</text>
</comment>
<organism evidence="2 3">
    <name type="scientific">Quercus suber</name>
    <name type="common">Cork oak</name>
    <dbReference type="NCBI Taxonomy" id="58331"/>
    <lineage>
        <taxon>Eukaryota</taxon>
        <taxon>Viridiplantae</taxon>
        <taxon>Streptophyta</taxon>
        <taxon>Embryophyta</taxon>
        <taxon>Tracheophyta</taxon>
        <taxon>Spermatophyta</taxon>
        <taxon>Magnoliopsida</taxon>
        <taxon>eudicotyledons</taxon>
        <taxon>Gunneridae</taxon>
        <taxon>Pentapetalae</taxon>
        <taxon>rosids</taxon>
        <taxon>fabids</taxon>
        <taxon>Fagales</taxon>
        <taxon>Fagaceae</taxon>
        <taxon>Quercus</taxon>
    </lineage>
</organism>
<dbReference type="Proteomes" id="UP000237347">
    <property type="component" value="Unassembled WGS sequence"/>
</dbReference>
<accession>A0AAW0KM53</accession>
<proteinExistence type="predicted"/>
<evidence type="ECO:0000259" key="1">
    <source>
        <dbReference type="Pfam" id="PF13456"/>
    </source>
</evidence>
<dbReference type="GO" id="GO:0003676">
    <property type="term" value="F:nucleic acid binding"/>
    <property type="evidence" value="ECO:0007669"/>
    <property type="project" value="InterPro"/>
</dbReference>
<dbReference type="Pfam" id="PF13456">
    <property type="entry name" value="RVT_3"/>
    <property type="match status" value="1"/>
</dbReference>
<dbReference type="AlphaFoldDB" id="A0AAW0KM53"/>
<gene>
    <name evidence="2" type="ORF">CFP56_017621</name>
</gene>
<dbReference type="InterPro" id="IPR036397">
    <property type="entry name" value="RNaseH_sf"/>
</dbReference>
<dbReference type="Gene3D" id="3.30.420.10">
    <property type="entry name" value="Ribonuclease H-like superfamily/Ribonuclease H"/>
    <property type="match status" value="1"/>
</dbReference>
<evidence type="ECO:0000313" key="2">
    <source>
        <dbReference type="EMBL" id="KAK7839671.1"/>
    </source>
</evidence>
<dbReference type="GO" id="GO:0004523">
    <property type="term" value="F:RNA-DNA hybrid ribonuclease activity"/>
    <property type="evidence" value="ECO:0007669"/>
    <property type="project" value="InterPro"/>
</dbReference>
<sequence>MSWSIGWANSLYAELWAVRDGLFLCIQLQIPEIETELDAKSVVDLLNSNIASLADYAPLVDDYRNLMNQIPKWKLKHCFREANACADQLQLSFVILAYAESP</sequence>
<dbReference type="CDD" id="cd06222">
    <property type="entry name" value="RNase_H_like"/>
    <property type="match status" value="1"/>
</dbReference>
<dbReference type="EMBL" id="PKMF04000278">
    <property type="protein sequence ID" value="KAK7839671.1"/>
    <property type="molecule type" value="Genomic_DNA"/>
</dbReference>
<dbReference type="InterPro" id="IPR044730">
    <property type="entry name" value="RNase_H-like_dom_plant"/>
</dbReference>
<dbReference type="InterPro" id="IPR012337">
    <property type="entry name" value="RNaseH-like_sf"/>
</dbReference>
<name>A0AAW0KM53_QUESU</name>
<dbReference type="PANTHER" id="PTHR47723">
    <property type="entry name" value="OS05G0353850 PROTEIN"/>
    <property type="match status" value="1"/>
</dbReference>
<feature type="domain" description="RNase H type-1" evidence="1">
    <location>
        <begin position="9"/>
        <end position="89"/>
    </location>
</feature>
<dbReference type="SUPFAM" id="SSF53098">
    <property type="entry name" value="Ribonuclease H-like"/>
    <property type="match status" value="1"/>
</dbReference>
<dbReference type="InterPro" id="IPR002156">
    <property type="entry name" value="RNaseH_domain"/>
</dbReference>
<dbReference type="InterPro" id="IPR053151">
    <property type="entry name" value="RNase_H-like"/>
</dbReference>
<evidence type="ECO:0000313" key="3">
    <source>
        <dbReference type="Proteomes" id="UP000237347"/>
    </source>
</evidence>
<keyword evidence="3" id="KW-1185">Reference proteome</keyword>
<reference evidence="2 3" key="1">
    <citation type="journal article" date="2018" name="Sci. Data">
        <title>The draft genome sequence of cork oak.</title>
        <authorList>
            <person name="Ramos A.M."/>
            <person name="Usie A."/>
            <person name="Barbosa P."/>
            <person name="Barros P.M."/>
            <person name="Capote T."/>
            <person name="Chaves I."/>
            <person name="Simoes F."/>
            <person name="Abreu I."/>
            <person name="Carrasquinho I."/>
            <person name="Faro C."/>
            <person name="Guimaraes J.B."/>
            <person name="Mendonca D."/>
            <person name="Nobrega F."/>
            <person name="Rodrigues L."/>
            <person name="Saibo N.J.M."/>
            <person name="Varela M.C."/>
            <person name="Egas C."/>
            <person name="Matos J."/>
            <person name="Miguel C.M."/>
            <person name="Oliveira M.M."/>
            <person name="Ricardo C.P."/>
            <person name="Goncalves S."/>
        </authorList>
    </citation>
    <scope>NUCLEOTIDE SEQUENCE [LARGE SCALE GENOMIC DNA]</scope>
    <source>
        <strain evidence="3">cv. HL8</strain>
    </source>
</reference>
<dbReference type="PANTHER" id="PTHR47723:SF19">
    <property type="entry name" value="POLYNUCLEOTIDYL TRANSFERASE, RIBONUCLEASE H-LIKE SUPERFAMILY PROTEIN"/>
    <property type="match status" value="1"/>
</dbReference>